<dbReference type="EMBL" id="AALY01000002">
    <property type="protein sequence ID" value="EAP76264.1"/>
    <property type="molecule type" value="Genomic_DNA"/>
</dbReference>
<dbReference type="RefSeq" id="WP_009815089.1">
    <property type="nucleotide sequence ID" value="NZ_CH724156.1"/>
</dbReference>
<evidence type="ECO:0000313" key="3">
    <source>
        <dbReference type="Proteomes" id="UP000005954"/>
    </source>
</evidence>
<evidence type="ECO:0008006" key="4">
    <source>
        <dbReference type="Google" id="ProtNLM"/>
    </source>
</evidence>
<keyword evidence="1" id="KW-1133">Transmembrane helix</keyword>
<keyword evidence="1" id="KW-0812">Transmembrane</keyword>
<gene>
    <name evidence="2" type="ORF">ISM_15400</name>
</gene>
<evidence type="ECO:0000313" key="2">
    <source>
        <dbReference type="EMBL" id="EAP76264.1"/>
    </source>
</evidence>
<dbReference type="HOGENOM" id="CLU_204531_0_0_5"/>
<dbReference type="AlphaFoldDB" id="A3SP74"/>
<organism evidence="2 3">
    <name type="scientific">Roseovarius nubinhibens (strain ATCC BAA-591 / DSM 15170 / ISM)</name>
    <dbReference type="NCBI Taxonomy" id="89187"/>
    <lineage>
        <taxon>Bacteria</taxon>
        <taxon>Pseudomonadati</taxon>
        <taxon>Pseudomonadota</taxon>
        <taxon>Alphaproteobacteria</taxon>
        <taxon>Rhodobacterales</taxon>
        <taxon>Roseobacteraceae</taxon>
        <taxon>Roseovarius</taxon>
    </lineage>
</organism>
<dbReference type="Proteomes" id="UP000005954">
    <property type="component" value="Unassembled WGS sequence"/>
</dbReference>
<name>A3SP74_ROSNI</name>
<proteinExistence type="predicted"/>
<keyword evidence="3" id="KW-1185">Reference proteome</keyword>
<keyword evidence="1" id="KW-0472">Membrane</keyword>
<evidence type="ECO:0000256" key="1">
    <source>
        <dbReference type="SAM" id="Phobius"/>
    </source>
</evidence>
<protein>
    <recommendedName>
        <fullName evidence="4">Apolipoprotein acyltransferase</fullName>
    </recommendedName>
</protein>
<sequence>MHILLAALLGAALGALRARRRKGNSADMVQYGAVHALIFALLALFGGIVFFRLMA</sequence>
<dbReference type="STRING" id="89187.ISM_15400"/>
<comment type="caution">
    <text evidence="2">The sequence shown here is derived from an EMBL/GenBank/DDBJ whole genome shotgun (WGS) entry which is preliminary data.</text>
</comment>
<accession>A3SP74</accession>
<reference evidence="2 3" key="1">
    <citation type="submission" date="2005-12" db="EMBL/GenBank/DDBJ databases">
        <authorList>
            <person name="Moran M.A."/>
            <person name="Ferriera S."/>
            <person name="Johnson J."/>
            <person name="Kravitz S."/>
            <person name="Halpern A."/>
            <person name="Remington K."/>
            <person name="Beeson K."/>
            <person name="Tran B."/>
            <person name="Rogers Y.-H."/>
            <person name="Friedman R."/>
            <person name="Venter J.C."/>
        </authorList>
    </citation>
    <scope>NUCLEOTIDE SEQUENCE [LARGE SCALE GENOMIC DNA]</scope>
    <source>
        <strain evidence="3">ATCC BAA-591 / DSM 15170 / ISM</strain>
    </source>
</reference>
<feature type="transmembrane region" description="Helical" evidence="1">
    <location>
        <begin position="28"/>
        <end position="51"/>
    </location>
</feature>